<dbReference type="SUPFAM" id="SSF52402">
    <property type="entry name" value="Adenine nucleotide alpha hydrolases-like"/>
    <property type="match status" value="1"/>
</dbReference>
<keyword evidence="9 19" id="KW-0784">Thiamine biosynthesis</keyword>
<dbReference type="Gene3D" id="3.30.2130.30">
    <property type="match status" value="1"/>
</dbReference>
<dbReference type="InterPro" id="IPR049961">
    <property type="entry name" value="ThiI_N"/>
</dbReference>
<evidence type="ECO:0000256" key="12">
    <source>
        <dbReference type="ARBA" id="ARBA00058382"/>
    </source>
</evidence>
<comment type="pathway">
    <text evidence="2 19">Cofactor biosynthesis; thiamine diphosphate biosynthesis.</text>
</comment>
<dbReference type="Pfam" id="PF02568">
    <property type="entry name" value="ThiI"/>
    <property type="match status" value="1"/>
</dbReference>
<feature type="domain" description="THUMP" evidence="20">
    <location>
        <begin position="56"/>
        <end position="159"/>
    </location>
</feature>
<feature type="binding site" evidence="19">
    <location>
        <position position="281"/>
    </location>
    <ligand>
        <name>ATP</name>
        <dbReference type="ChEBI" id="CHEBI:30616"/>
    </ligand>
</feature>
<dbReference type="PANTHER" id="PTHR43209:SF1">
    <property type="entry name" value="TRNA SULFURTRANSFERASE"/>
    <property type="match status" value="1"/>
</dbReference>
<dbReference type="GO" id="GO:0009229">
    <property type="term" value="P:thiamine diphosphate biosynthetic process"/>
    <property type="evidence" value="ECO:0007669"/>
    <property type="project" value="UniProtKB-UniRule"/>
</dbReference>
<comment type="catalytic activity">
    <reaction evidence="10 19">
        <text>[ThiI sulfur-carrier protein]-S-sulfanyl-L-cysteine + a uridine in tRNA + 2 reduced [2Fe-2S]-[ferredoxin] + ATP + H(+) = [ThiI sulfur-carrier protein]-L-cysteine + a 4-thiouridine in tRNA + 2 oxidized [2Fe-2S]-[ferredoxin] + AMP + diphosphate</text>
        <dbReference type="Rhea" id="RHEA:24176"/>
        <dbReference type="Rhea" id="RHEA-COMP:10000"/>
        <dbReference type="Rhea" id="RHEA-COMP:10001"/>
        <dbReference type="Rhea" id="RHEA-COMP:13337"/>
        <dbReference type="Rhea" id="RHEA-COMP:13338"/>
        <dbReference type="Rhea" id="RHEA-COMP:13339"/>
        <dbReference type="Rhea" id="RHEA-COMP:13340"/>
        <dbReference type="ChEBI" id="CHEBI:15378"/>
        <dbReference type="ChEBI" id="CHEBI:29950"/>
        <dbReference type="ChEBI" id="CHEBI:30616"/>
        <dbReference type="ChEBI" id="CHEBI:33019"/>
        <dbReference type="ChEBI" id="CHEBI:33737"/>
        <dbReference type="ChEBI" id="CHEBI:33738"/>
        <dbReference type="ChEBI" id="CHEBI:61963"/>
        <dbReference type="ChEBI" id="CHEBI:65315"/>
        <dbReference type="ChEBI" id="CHEBI:136798"/>
        <dbReference type="ChEBI" id="CHEBI:456215"/>
        <dbReference type="EC" id="2.8.1.4"/>
    </reaction>
</comment>
<comment type="subcellular location">
    <subcellularLocation>
        <location evidence="1 19">Cytoplasm</location>
    </subcellularLocation>
</comment>
<evidence type="ECO:0000256" key="1">
    <source>
        <dbReference type="ARBA" id="ARBA00004496"/>
    </source>
</evidence>
<evidence type="ECO:0000256" key="5">
    <source>
        <dbReference type="ARBA" id="ARBA00022679"/>
    </source>
</evidence>
<comment type="catalytic activity">
    <reaction evidence="11 19">
        <text>[ThiS sulfur-carrier protein]-C-terminal Gly-Gly-AMP + S-sulfanyl-L-cysteinyl-[cysteine desulfurase] + AH2 = [ThiS sulfur-carrier protein]-C-terminal-Gly-aminoethanethioate + L-cysteinyl-[cysteine desulfurase] + A + AMP + 2 H(+)</text>
        <dbReference type="Rhea" id="RHEA:43340"/>
        <dbReference type="Rhea" id="RHEA-COMP:12157"/>
        <dbReference type="Rhea" id="RHEA-COMP:12158"/>
        <dbReference type="Rhea" id="RHEA-COMP:12910"/>
        <dbReference type="Rhea" id="RHEA-COMP:19908"/>
        <dbReference type="ChEBI" id="CHEBI:13193"/>
        <dbReference type="ChEBI" id="CHEBI:15378"/>
        <dbReference type="ChEBI" id="CHEBI:17499"/>
        <dbReference type="ChEBI" id="CHEBI:29950"/>
        <dbReference type="ChEBI" id="CHEBI:61963"/>
        <dbReference type="ChEBI" id="CHEBI:90618"/>
        <dbReference type="ChEBI" id="CHEBI:232372"/>
        <dbReference type="ChEBI" id="CHEBI:456215"/>
    </reaction>
</comment>
<feature type="binding site" evidence="19">
    <location>
        <position position="259"/>
    </location>
    <ligand>
        <name>ATP</name>
        <dbReference type="ChEBI" id="CHEBI:30616"/>
    </ligand>
</feature>
<evidence type="ECO:0000256" key="17">
    <source>
        <dbReference type="ARBA" id="ARBA00077849"/>
    </source>
</evidence>
<keyword evidence="5 19" id="KW-0808">Transferase</keyword>
<dbReference type="InterPro" id="IPR003720">
    <property type="entry name" value="tRNA_STrfase"/>
</dbReference>
<evidence type="ECO:0000256" key="11">
    <source>
        <dbReference type="ARBA" id="ARBA00052330"/>
    </source>
</evidence>
<evidence type="ECO:0000256" key="7">
    <source>
        <dbReference type="ARBA" id="ARBA00022840"/>
    </source>
</evidence>
<organism evidence="21 22">
    <name type="scientific">Candidatus Faecenecus gallistercoris</name>
    <dbReference type="NCBI Taxonomy" id="2840793"/>
    <lineage>
        <taxon>Bacteria</taxon>
        <taxon>Bacillati</taxon>
        <taxon>Bacillota</taxon>
        <taxon>Bacillota incertae sedis</taxon>
        <taxon>Candidatus Faecenecus</taxon>
    </lineage>
</organism>
<dbReference type="InterPro" id="IPR020536">
    <property type="entry name" value="ThiI_AANH"/>
</dbReference>
<gene>
    <name evidence="19 21" type="primary">thiI</name>
    <name evidence="21" type="ORF">IAC85_03405</name>
</gene>
<comment type="function">
    <text evidence="12 19">Catalyzes the ATP-dependent transfer of a sulfur to tRNA to produce 4-thiouridine in position 8 of tRNAs, which functions as a near-UV photosensor. Also catalyzes the transfer of sulfur to the sulfur carrier protein ThiS, forming ThiS-thiocarboxylate. This is a step in the synthesis of thiazole, in the thiamine biosynthesis pathway. The sulfur is donated as persulfide by IscS.</text>
</comment>
<evidence type="ECO:0000256" key="8">
    <source>
        <dbReference type="ARBA" id="ARBA00022884"/>
    </source>
</evidence>
<dbReference type="AlphaFoldDB" id="A0A9D0YYW7"/>
<dbReference type="Proteomes" id="UP000886725">
    <property type="component" value="Unassembled WGS sequence"/>
</dbReference>
<dbReference type="Pfam" id="PF02926">
    <property type="entry name" value="THUMP"/>
    <property type="match status" value="1"/>
</dbReference>
<dbReference type="PANTHER" id="PTHR43209">
    <property type="entry name" value="TRNA SULFURTRANSFERASE"/>
    <property type="match status" value="1"/>
</dbReference>
<dbReference type="PROSITE" id="PS51165">
    <property type="entry name" value="THUMP"/>
    <property type="match status" value="1"/>
</dbReference>
<dbReference type="CDD" id="cd01712">
    <property type="entry name" value="PPase_ThiI"/>
    <property type="match status" value="1"/>
</dbReference>
<evidence type="ECO:0000256" key="14">
    <source>
        <dbReference type="ARBA" id="ARBA00066827"/>
    </source>
</evidence>
<dbReference type="Pfam" id="PF22025">
    <property type="entry name" value="ThiI_fer"/>
    <property type="match status" value="1"/>
</dbReference>
<keyword evidence="7 19" id="KW-0067">ATP-binding</keyword>
<evidence type="ECO:0000259" key="20">
    <source>
        <dbReference type="PROSITE" id="PS51165"/>
    </source>
</evidence>
<feature type="binding site" evidence="19">
    <location>
        <begin position="177"/>
        <end position="178"/>
    </location>
    <ligand>
        <name>ATP</name>
        <dbReference type="ChEBI" id="CHEBI:30616"/>
    </ligand>
</feature>
<dbReference type="EC" id="2.8.1.4" evidence="14 19"/>
<keyword evidence="6 19" id="KW-0547">Nucleotide-binding</keyword>
<evidence type="ECO:0000256" key="19">
    <source>
        <dbReference type="HAMAP-Rule" id="MF_00021"/>
    </source>
</evidence>
<evidence type="ECO:0000256" key="9">
    <source>
        <dbReference type="ARBA" id="ARBA00022977"/>
    </source>
</evidence>
<dbReference type="CDD" id="cd11716">
    <property type="entry name" value="THUMP_ThiI"/>
    <property type="match status" value="1"/>
</dbReference>
<evidence type="ECO:0000256" key="3">
    <source>
        <dbReference type="ARBA" id="ARBA00022490"/>
    </source>
</evidence>
<evidence type="ECO:0000256" key="4">
    <source>
        <dbReference type="ARBA" id="ARBA00022555"/>
    </source>
</evidence>
<feature type="binding site" evidence="19">
    <location>
        <begin position="202"/>
        <end position="203"/>
    </location>
    <ligand>
        <name>ATP</name>
        <dbReference type="ChEBI" id="CHEBI:30616"/>
    </ligand>
</feature>
<evidence type="ECO:0000256" key="15">
    <source>
        <dbReference type="ARBA" id="ARBA00071867"/>
    </source>
</evidence>
<dbReference type="GO" id="GO:0052837">
    <property type="term" value="P:thiazole biosynthetic process"/>
    <property type="evidence" value="ECO:0007669"/>
    <property type="project" value="TreeGrafter"/>
</dbReference>
<keyword evidence="8 19" id="KW-0694">RNA-binding</keyword>
<dbReference type="GO" id="GO:0002937">
    <property type="term" value="P:tRNA 4-thiouridine biosynthesis"/>
    <property type="evidence" value="ECO:0007669"/>
    <property type="project" value="TreeGrafter"/>
</dbReference>
<dbReference type="NCBIfam" id="TIGR00342">
    <property type="entry name" value="tRNA uracil 4-sulfurtransferase ThiI"/>
    <property type="match status" value="1"/>
</dbReference>
<evidence type="ECO:0000256" key="10">
    <source>
        <dbReference type="ARBA" id="ARBA00050570"/>
    </source>
</evidence>
<dbReference type="InterPro" id="IPR004114">
    <property type="entry name" value="THUMP_dom"/>
</dbReference>
<name>A0A9D0YYW7_9FIRM</name>
<evidence type="ECO:0000256" key="6">
    <source>
        <dbReference type="ARBA" id="ARBA00022741"/>
    </source>
</evidence>
<reference evidence="21" key="2">
    <citation type="journal article" date="2021" name="PeerJ">
        <title>Extensive microbial diversity within the chicken gut microbiome revealed by metagenomics and culture.</title>
        <authorList>
            <person name="Gilroy R."/>
            <person name="Ravi A."/>
            <person name="Getino M."/>
            <person name="Pursley I."/>
            <person name="Horton D.L."/>
            <person name="Alikhan N.F."/>
            <person name="Baker D."/>
            <person name="Gharbi K."/>
            <person name="Hall N."/>
            <person name="Watson M."/>
            <person name="Adriaenssens E.M."/>
            <person name="Foster-Nyarko E."/>
            <person name="Jarju S."/>
            <person name="Secka A."/>
            <person name="Antonio M."/>
            <person name="Oren A."/>
            <person name="Chaudhuri R.R."/>
            <person name="La Ragione R."/>
            <person name="Hildebrand F."/>
            <person name="Pallen M.J."/>
        </authorList>
    </citation>
    <scope>NUCLEOTIDE SEQUENCE</scope>
    <source>
        <strain evidence="21">CHK165-10780</strain>
    </source>
</reference>
<dbReference type="GO" id="GO:0005524">
    <property type="term" value="F:ATP binding"/>
    <property type="evidence" value="ECO:0007669"/>
    <property type="project" value="UniProtKB-UniRule"/>
</dbReference>
<evidence type="ECO:0000313" key="21">
    <source>
        <dbReference type="EMBL" id="HIQ64766.1"/>
    </source>
</evidence>
<proteinExistence type="inferred from homology"/>
<dbReference type="GO" id="GO:0009228">
    <property type="term" value="P:thiamine biosynthetic process"/>
    <property type="evidence" value="ECO:0007669"/>
    <property type="project" value="UniProtKB-KW"/>
</dbReference>
<protein>
    <recommendedName>
        <fullName evidence="15 19">Probable tRNA sulfurtransferase</fullName>
        <ecNumber evidence="14 19">2.8.1.4</ecNumber>
    </recommendedName>
    <alternativeName>
        <fullName evidence="16 19">Sulfur carrier protein ThiS sulfurtransferase</fullName>
    </alternativeName>
    <alternativeName>
        <fullName evidence="17 19">Thiamine biosynthesis protein ThiI</fullName>
    </alternativeName>
    <alternativeName>
        <fullName evidence="18 19">tRNA 4-thiouridine synthase</fullName>
    </alternativeName>
</protein>
<comment type="caution">
    <text evidence="21">The sequence shown here is derived from an EMBL/GenBank/DDBJ whole genome shotgun (WGS) entry which is preliminary data.</text>
</comment>
<dbReference type="SMART" id="SM00981">
    <property type="entry name" value="THUMP"/>
    <property type="match status" value="1"/>
</dbReference>
<dbReference type="InterPro" id="IPR049962">
    <property type="entry name" value="THUMP_ThiI"/>
</dbReference>
<keyword evidence="4 19" id="KW-0820">tRNA-binding</keyword>
<evidence type="ECO:0000256" key="16">
    <source>
        <dbReference type="ARBA" id="ARBA00075337"/>
    </source>
</evidence>
<dbReference type="GO" id="GO:0140741">
    <property type="term" value="F:tRNA-uracil-4 sulfurtransferase activity"/>
    <property type="evidence" value="ECO:0007669"/>
    <property type="project" value="UniProtKB-EC"/>
</dbReference>
<dbReference type="HAMAP" id="MF_00021">
    <property type="entry name" value="ThiI"/>
    <property type="match status" value="1"/>
</dbReference>
<dbReference type="SUPFAM" id="SSF143437">
    <property type="entry name" value="THUMP domain-like"/>
    <property type="match status" value="1"/>
</dbReference>
<dbReference type="InterPro" id="IPR014729">
    <property type="entry name" value="Rossmann-like_a/b/a_fold"/>
</dbReference>
<dbReference type="InterPro" id="IPR054173">
    <property type="entry name" value="ThiI_fer"/>
</dbReference>
<dbReference type="GO" id="GO:0000049">
    <property type="term" value="F:tRNA binding"/>
    <property type="evidence" value="ECO:0007669"/>
    <property type="project" value="UniProtKB-UniRule"/>
</dbReference>
<keyword evidence="3 19" id="KW-0963">Cytoplasm</keyword>
<reference evidence="21" key="1">
    <citation type="submission" date="2020-10" db="EMBL/GenBank/DDBJ databases">
        <authorList>
            <person name="Gilroy R."/>
        </authorList>
    </citation>
    <scope>NUCLEOTIDE SEQUENCE</scope>
    <source>
        <strain evidence="21">CHK165-10780</strain>
    </source>
</reference>
<comment type="similarity">
    <text evidence="13 19">Belongs to the ThiI family.</text>
</comment>
<dbReference type="EMBL" id="DVFU01000065">
    <property type="protein sequence ID" value="HIQ64766.1"/>
    <property type="molecule type" value="Genomic_DNA"/>
</dbReference>
<evidence type="ECO:0000313" key="22">
    <source>
        <dbReference type="Proteomes" id="UP000886725"/>
    </source>
</evidence>
<evidence type="ECO:0000256" key="13">
    <source>
        <dbReference type="ARBA" id="ARBA00061472"/>
    </source>
</evidence>
<evidence type="ECO:0000256" key="18">
    <source>
        <dbReference type="ARBA" id="ARBA00080570"/>
    </source>
</evidence>
<dbReference type="Gene3D" id="3.40.50.620">
    <property type="entry name" value="HUPs"/>
    <property type="match status" value="1"/>
</dbReference>
<dbReference type="FunFam" id="3.40.50.620:FF:000053">
    <property type="entry name" value="Probable tRNA sulfurtransferase"/>
    <property type="match status" value="1"/>
</dbReference>
<dbReference type="GO" id="GO:0004810">
    <property type="term" value="F:CCA tRNA nucleotidyltransferase activity"/>
    <property type="evidence" value="ECO:0007669"/>
    <property type="project" value="InterPro"/>
</dbReference>
<dbReference type="InterPro" id="IPR050102">
    <property type="entry name" value="tRNA_sulfurtransferase_ThiI"/>
</dbReference>
<accession>A0A9D0YYW7</accession>
<evidence type="ECO:0000256" key="2">
    <source>
        <dbReference type="ARBA" id="ARBA00004948"/>
    </source>
</evidence>
<sequence>MEQVILIEYGELTTKKGNRNFFVQTLKQNIQAKLKNISCEIISDPSRMMISSDNLSEVQKKLGEVFGIHAYHIAYKTESTEETINETVLEIMKNKNFQTFKVEVKRSNKQFPIRSMEYAAKLGGIILKNIPNVKVDVHSPDVLCKVEIRRDFTYIYSEKIAGLGGYPVGTQTKGMLMLSGGIDSPVAGYLAMKRGMKIDAVYFEAIPHTSIEARNKVITLTKKLSKYTNKICLHIVPFTKIQESIYKKCEPDYCITIMRRMMYRIMVLLAQKNHAHAIVNGESLGQVASQTIESMYVINEVTNMPVIRPVVCLDKLEIIDIAKKIDTYETSILPYEDCCTVFVPKHPVIHPELELAKEMEQRFDFETMLQEAVENTKHMTIKENEENPFQDLL</sequence>
<feature type="binding site" evidence="19">
    <location>
        <position position="290"/>
    </location>
    <ligand>
        <name>ATP</name>
        <dbReference type="ChEBI" id="CHEBI:30616"/>
    </ligand>
</feature>
<dbReference type="GO" id="GO:0005829">
    <property type="term" value="C:cytosol"/>
    <property type="evidence" value="ECO:0007669"/>
    <property type="project" value="TreeGrafter"/>
</dbReference>